<evidence type="ECO:0000313" key="1">
    <source>
        <dbReference type="EMBL" id="KAJ3539982.1"/>
    </source>
</evidence>
<dbReference type="Proteomes" id="UP001148662">
    <property type="component" value="Unassembled WGS sequence"/>
</dbReference>
<sequence length="228" mass="25109">MAKKNKDEVPNPNSVANRDILQRMNFLYQASQLLGSMGQAEDKQRPIPKHVLRDAQKKKALRRKQNKLRHPTTIADLSRSYVRDPAVKRTLCKGCDVVLVPGVTALVRIHASESHGHEVLYICTACHTSRRVPAPPIAESPDSAETVQSGLVSGIASAPGDEQLPNPSCPPDGSGAVIVDEHEPSIDDSSRQGRRKRRSSKKQLLPRVPPFFQQNVGHVVFRGNERLG</sequence>
<name>A0ACC1SHR8_9APHY</name>
<proteinExistence type="predicted"/>
<comment type="caution">
    <text evidence="1">The sequence shown here is derived from an EMBL/GenBank/DDBJ whole genome shotgun (WGS) entry which is preliminary data.</text>
</comment>
<accession>A0ACC1SHR8</accession>
<reference evidence="1" key="1">
    <citation type="submission" date="2022-07" db="EMBL/GenBank/DDBJ databases">
        <title>Genome Sequence of Phlebia brevispora.</title>
        <authorList>
            <person name="Buettner E."/>
        </authorList>
    </citation>
    <scope>NUCLEOTIDE SEQUENCE</scope>
    <source>
        <strain evidence="1">MPL23</strain>
    </source>
</reference>
<keyword evidence="2" id="KW-1185">Reference proteome</keyword>
<dbReference type="EMBL" id="JANHOG010001272">
    <property type="protein sequence ID" value="KAJ3539982.1"/>
    <property type="molecule type" value="Genomic_DNA"/>
</dbReference>
<organism evidence="1 2">
    <name type="scientific">Phlebia brevispora</name>
    <dbReference type="NCBI Taxonomy" id="194682"/>
    <lineage>
        <taxon>Eukaryota</taxon>
        <taxon>Fungi</taxon>
        <taxon>Dikarya</taxon>
        <taxon>Basidiomycota</taxon>
        <taxon>Agaricomycotina</taxon>
        <taxon>Agaricomycetes</taxon>
        <taxon>Polyporales</taxon>
        <taxon>Meruliaceae</taxon>
        <taxon>Phlebia</taxon>
    </lineage>
</organism>
<gene>
    <name evidence="1" type="ORF">NM688_g6291</name>
</gene>
<protein>
    <submittedName>
        <fullName evidence="1">Uncharacterized protein</fullName>
    </submittedName>
</protein>
<evidence type="ECO:0000313" key="2">
    <source>
        <dbReference type="Proteomes" id="UP001148662"/>
    </source>
</evidence>